<evidence type="ECO:0008006" key="4">
    <source>
        <dbReference type="Google" id="ProtNLM"/>
    </source>
</evidence>
<evidence type="ECO:0000313" key="2">
    <source>
        <dbReference type="EMBL" id="ADJ48147.1"/>
    </source>
</evidence>
<proteinExistence type="predicted"/>
<dbReference type="EMBL" id="CP002000">
    <property type="protein sequence ID" value="ADJ48147.1"/>
    <property type="molecule type" value="Genomic_DNA"/>
</dbReference>
<sequence length="218" mass="23275">MTMNRKPARIAVIVSSALALALGVLGGPSAAFAAPLPGTTHETQMGMHATGFDEAVAKAHGYRIVTYANGDQQSVPIDPQSKLPKSLIVHPQPAKSAAGPERQARPAAANTDYNEVWGNCGRSWIRVAQTGTDQVGIVSGFSNTPTIAYFWIWDVLLSDQNGTSHQTYDGAIFDDKATHVWLGLTQHGYTYDYVYNGGATLIDGTICVSGHPDVSIYL</sequence>
<dbReference type="OrthoDB" id="3296020at2"/>
<feature type="chain" id="PRO_5002607397" description="Secreted protein" evidence="1">
    <location>
        <begin position="34"/>
        <end position="218"/>
    </location>
</feature>
<accession>A0A0H3DD45</accession>
<evidence type="ECO:0000313" key="3">
    <source>
        <dbReference type="Proteomes" id="UP000000328"/>
    </source>
</evidence>
<keyword evidence="1" id="KW-0732">Signal</keyword>
<dbReference type="eggNOG" id="ENOG5033FRV">
    <property type="taxonomic scope" value="Bacteria"/>
</dbReference>
<dbReference type="RefSeq" id="WP_013228196.1">
    <property type="nucleotide sequence ID" value="NC_014318.1"/>
</dbReference>
<protein>
    <recommendedName>
        <fullName evidence="4">Secreted protein</fullName>
    </recommendedName>
</protein>
<reference evidence="2 3" key="1">
    <citation type="journal article" date="2010" name="Cell Res.">
        <title>Complete genome sequence of the rifamycin SV-producing Amycolatopsis mediterranei U32 revealed its genetic characteristics in phylogeny and metabolism.</title>
        <authorList>
            <person name="Zhao W."/>
            <person name="Zhong Y."/>
            <person name="Yuan H."/>
            <person name="Wang J."/>
            <person name="Zheng H."/>
            <person name="Wang Y."/>
            <person name="Cen X."/>
            <person name="Xu F."/>
            <person name="Bai J."/>
            <person name="Han X."/>
            <person name="Lu G."/>
            <person name="Zhu Y."/>
            <person name="Shao Z."/>
            <person name="Yan H."/>
            <person name="Li C."/>
            <person name="Peng N."/>
            <person name="Zhang Z."/>
            <person name="Zhang Y."/>
            <person name="Lin W."/>
            <person name="Fan Y."/>
            <person name="Qin Z."/>
            <person name="Hu Y."/>
            <person name="Zhu B."/>
            <person name="Wang S."/>
            <person name="Ding X."/>
            <person name="Zhao G.P."/>
        </authorList>
    </citation>
    <scope>NUCLEOTIDE SEQUENCE [LARGE SCALE GENOMIC DNA]</scope>
    <source>
        <strain evidence="3">U-32</strain>
    </source>
</reference>
<dbReference type="GeneID" id="92874071"/>
<name>A0A0H3DD45_AMYMU</name>
<dbReference type="Proteomes" id="UP000000328">
    <property type="component" value="Chromosome"/>
</dbReference>
<feature type="signal peptide" evidence="1">
    <location>
        <begin position="1"/>
        <end position="33"/>
    </location>
</feature>
<dbReference type="PATRIC" id="fig|749927.5.peg.6669"/>
<dbReference type="HOGENOM" id="CLU_1264727_0_0_11"/>
<organism evidence="2 3">
    <name type="scientific">Amycolatopsis mediterranei (strain U-32)</name>
    <dbReference type="NCBI Taxonomy" id="749927"/>
    <lineage>
        <taxon>Bacteria</taxon>
        <taxon>Bacillati</taxon>
        <taxon>Actinomycetota</taxon>
        <taxon>Actinomycetes</taxon>
        <taxon>Pseudonocardiales</taxon>
        <taxon>Pseudonocardiaceae</taxon>
        <taxon>Amycolatopsis</taxon>
    </lineage>
</organism>
<dbReference type="KEGG" id="amd:AMED_6415"/>
<evidence type="ECO:0000256" key="1">
    <source>
        <dbReference type="SAM" id="SignalP"/>
    </source>
</evidence>
<gene>
    <name evidence="2" type="ordered locus">AMED_6415</name>
</gene>
<dbReference type="AlphaFoldDB" id="A0A0H3DD45"/>